<feature type="transmembrane region" description="Helical" evidence="1">
    <location>
        <begin position="100"/>
        <end position="117"/>
    </location>
</feature>
<keyword evidence="4" id="KW-1185">Reference proteome</keyword>
<dbReference type="EMBL" id="JAQQWK010000002">
    <property type="protein sequence ID" value="KAK8051526.1"/>
    <property type="molecule type" value="Genomic_DNA"/>
</dbReference>
<name>A0ABR1TXZ4_9PEZI</name>
<gene>
    <name evidence="3" type="ORF">PG993_002911</name>
</gene>
<keyword evidence="1" id="KW-1133">Transmembrane helix</keyword>
<proteinExistence type="predicted"/>
<evidence type="ECO:0000313" key="3">
    <source>
        <dbReference type="EMBL" id="KAK8051526.1"/>
    </source>
</evidence>
<keyword evidence="2" id="KW-0732">Signal</keyword>
<organism evidence="3 4">
    <name type="scientific">Apiospora rasikravindrae</name>
    <dbReference type="NCBI Taxonomy" id="990691"/>
    <lineage>
        <taxon>Eukaryota</taxon>
        <taxon>Fungi</taxon>
        <taxon>Dikarya</taxon>
        <taxon>Ascomycota</taxon>
        <taxon>Pezizomycotina</taxon>
        <taxon>Sordariomycetes</taxon>
        <taxon>Xylariomycetidae</taxon>
        <taxon>Amphisphaeriales</taxon>
        <taxon>Apiosporaceae</taxon>
        <taxon>Apiospora</taxon>
    </lineage>
</organism>
<feature type="transmembrane region" description="Helical" evidence="1">
    <location>
        <begin position="194"/>
        <end position="218"/>
    </location>
</feature>
<protein>
    <submittedName>
        <fullName evidence="3">Uncharacterized protein</fullName>
    </submittedName>
</protein>
<evidence type="ECO:0000256" key="2">
    <source>
        <dbReference type="SAM" id="SignalP"/>
    </source>
</evidence>
<sequence>MQIIRWALLTWSVSYAQVTLAPTATKTHQGDVATIKAKAMSTIAPEPDRDPRLCGYINGNAGRALQIHANESRMLVSLAPPSFPKIHHKRLNRTRIGNRLLIRCVILSGIYSFHSSMPACVTLKYTDLQGYHIYQCGQYGDPGDLIARNATTSPSGGITNILTVMLPTSVPTPTPTPDSPGAPGDQGLSLSDKIALGCGIGIGLPVTVTAIYSCIIAYRDRRRRYNPLEAQPLQND</sequence>
<evidence type="ECO:0000313" key="4">
    <source>
        <dbReference type="Proteomes" id="UP001444661"/>
    </source>
</evidence>
<keyword evidence="1" id="KW-0472">Membrane</keyword>
<keyword evidence="1" id="KW-0812">Transmembrane</keyword>
<accession>A0ABR1TXZ4</accession>
<reference evidence="3 4" key="1">
    <citation type="submission" date="2023-01" db="EMBL/GenBank/DDBJ databases">
        <title>Analysis of 21 Apiospora genomes using comparative genomics revels a genus with tremendous synthesis potential of carbohydrate active enzymes and secondary metabolites.</title>
        <authorList>
            <person name="Sorensen T."/>
        </authorList>
    </citation>
    <scope>NUCLEOTIDE SEQUENCE [LARGE SCALE GENOMIC DNA]</scope>
    <source>
        <strain evidence="3 4">CBS 33761</strain>
    </source>
</reference>
<feature type="chain" id="PRO_5047048895" evidence="2">
    <location>
        <begin position="17"/>
        <end position="236"/>
    </location>
</feature>
<feature type="signal peptide" evidence="2">
    <location>
        <begin position="1"/>
        <end position="16"/>
    </location>
</feature>
<comment type="caution">
    <text evidence="3">The sequence shown here is derived from an EMBL/GenBank/DDBJ whole genome shotgun (WGS) entry which is preliminary data.</text>
</comment>
<dbReference type="Proteomes" id="UP001444661">
    <property type="component" value="Unassembled WGS sequence"/>
</dbReference>
<evidence type="ECO:0000256" key="1">
    <source>
        <dbReference type="SAM" id="Phobius"/>
    </source>
</evidence>